<protein>
    <recommendedName>
        <fullName evidence="9">Attacin C-terminal domain-containing protein</fullName>
    </recommendedName>
</protein>
<dbReference type="GO" id="GO:0045087">
    <property type="term" value="P:innate immune response"/>
    <property type="evidence" value="ECO:0007669"/>
    <property type="project" value="UniProtKB-KW"/>
</dbReference>
<dbReference type="Pfam" id="PF03769">
    <property type="entry name" value="Attacin_C"/>
    <property type="match status" value="1"/>
</dbReference>
<evidence type="ECO:0000256" key="7">
    <source>
        <dbReference type="ARBA" id="ARBA00023022"/>
    </source>
</evidence>
<evidence type="ECO:0000313" key="11">
    <source>
        <dbReference type="Proteomes" id="UP000019118"/>
    </source>
</evidence>
<comment type="similarity">
    <text evidence="2">Belongs to the attacin/sarcotoxin-2 family.</text>
</comment>
<name>A0AAR5Q8H4_DENPD</name>
<dbReference type="InterPro" id="IPR005521">
    <property type="entry name" value="Attacin_C"/>
</dbReference>
<feature type="chain" id="PRO_5043860126" description="Attacin C-terminal domain-containing protein" evidence="8">
    <location>
        <begin position="19"/>
        <end position="158"/>
    </location>
</feature>
<evidence type="ECO:0000256" key="1">
    <source>
        <dbReference type="ARBA" id="ARBA00004613"/>
    </source>
</evidence>
<dbReference type="GeneID" id="109543975"/>
<evidence type="ECO:0000256" key="5">
    <source>
        <dbReference type="ARBA" id="ARBA00022588"/>
    </source>
</evidence>
<dbReference type="GO" id="GO:0005576">
    <property type="term" value="C:extracellular region"/>
    <property type="evidence" value="ECO:0007669"/>
    <property type="project" value="UniProtKB-SubCell"/>
</dbReference>
<dbReference type="AlphaFoldDB" id="A0AAR5Q8H4"/>
<evidence type="ECO:0000256" key="2">
    <source>
        <dbReference type="ARBA" id="ARBA00007550"/>
    </source>
</evidence>
<reference evidence="11" key="1">
    <citation type="journal article" date="2013" name="Genome Biol.">
        <title>Draft genome of the mountain pine beetle, Dendroctonus ponderosae Hopkins, a major forest pest.</title>
        <authorList>
            <person name="Keeling C.I."/>
            <person name="Yuen M.M."/>
            <person name="Liao N.Y."/>
            <person name="Docking T.R."/>
            <person name="Chan S.K."/>
            <person name="Taylor G.A."/>
            <person name="Palmquist D.L."/>
            <person name="Jackman S.D."/>
            <person name="Nguyen A."/>
            <person name="Li M."/>
            <person name="Henderson H."/>
            <person name="Janes J.K."/>
            <person name="Zhao Y."/>
            <person name="Pandoh P."/>
            <person name="Moore R."/>
            <person name="Sperling F.A."/>
            <person name="Huber D.P."/>
            <person name="Birol I."/>
            <person name="Jones S.J."/>
            <person name="Bohlmann J."/>
        </authorList>
    </citation>
    <scope>NUCLEOTIDE SEQUENCE</scope>
</reference>
<dbReference type="Proteomes" id="UP000019118">
    <property type="component" value="Unassembled WGS sequence"/>
</dbReference>
<keyword evidence="11" id="KW-1185">Reference proteome</keyword>
<sequence length="158" mass="16950">MTSSSLLIFALVVVCAAAFPHEGFSPLERPKRQNRQTSVNVESPGIATIQHSGTVFDNNRHRLDGSGYVSKDFSRGGGLRPDAVGGSLDYLHKPSSSSVGVQADHFRHGGTDLKASGTWNFIDTPNAEVGLTGSYGRHFGSGSRNPDWGVFLGGTWRF</sequence>
<keyword evidence="3" id="KW-0964">Secreted</keyword>
<dbReference type="GO" id="GO:0042742">
    <property type="term" value="P:defense response to bacterium"/>
    <property type="evidence" value="ECO:0007669"/>
    <property type="project" value="UniProtKB-KW"/>
</dbReference>
<keyword evidence="6" id="KW-0391">Immunity</keyword>
<keyword evidence="5" id="KW-0399">Innate immunity</keyword>
<evidence type="ECO:0000259" key="9">
    <source>
        <dbReference type="Pfam" id="PF03769"/>
    </source>
</evidence>
<evidence type="ECO:0000256" key="4">
    <source>
        <dbReference type="ARBA" id="ARBA00022529"/>
    </source>
</evidence>
<keyword evidence="4" id="KW-0929">Antimicrobial</keyword>
<keyword evidence="8" id="KW-0732">Signal</keyword>
<feature type="domain" description="Attacin C-terminal" evidence="9">
    <location>
        <begin position="48"/>
        <end position="156"/>
    </location>
</feature>
<dbReference type="EnsemblMetazoa" id="XM_019913936.1">
    <property type="protein sequence ID" value="XP_019769495.1"/>
    <property type="gene ID" value="LOC109543975"/>
</dbReference>
<proteinExistence type="inferred from homology"/>
<dbReference type="KEGG" id="dpa:109543975"/>
<feature type="signal peptide" evidence="8">
    <location>
        <begin position="1"/>
        <end position="18"/>
    </location>
</feature>
<keyword evidence="7" id="KW-0044">Antibiotic</keyword>
<evidence type="ECO:0000256" key="8">
    <source>
        <dbReference type="SAM" id="SignalP"/>
    </source>
</evidence>
<comment type="subcellular location">
    <subcellularLocation>
        <location evidence="1">Secreted</location>
    </subcellularLocation>
</comment>
<evidence type="ECO:0000256" key="3">
    <source>
        <dbReference type="ARBA" id="ARBA00022525"/>
    </source>
</evidence>
<evidence type="ECO:0000256" key="6">
    <source>
        <dbReference type="ARBA" id="ARBA00022859"/>
    </source>
</evidence>
<reference evidence="10" key="2">
    <citation type="submission" date="2024-08" db="UniProtKB">
        <authorList>
            <consortium name="EnsemblMetazoa"/>
        </authorList>
    </citation>
    <scope>IDENTIFICATION</scope>
</reference>
<evidence type="ECO:0000313" key="10">
    <source>
        <dbReference type="EnsemblMetazoa" id="XP_019769495.1"/>
    </source>
</evidence>
<organism evidence="10 11">
    <name type="scientific">Dendroctonus ponderosae</name>
    <name type="common">Mountain pine beetle</name>
    <dbReference type="NCBI Taxonomy" id="77166"/>
    <lineage>
        <taxon>Eukaryota</taxon>
        <taxon>Metazoa</taxon>
        <taxon>Ecdysozoa</taxon>
        <taxon>Arthropoda</taxon>
        <taxon>Hexapoda</taxon>
        <taxon>Insecta</taxon>
        <taxon>Pterygota</taxon>
        <taxon>Neoptera</taxon>
        <taxon>Endopterygota</taxon>
        <taxon>Coleoptera</taxon>
        <taxon>Polyphaga</taxon>
        <taxon>Cucujiformia</taxon>
        <taxon>Curculionidae</taxon>
        <taxon>Scolytinae</taxon>
        <taxon>Dendroctonus</taxon>
    </lineage>
</organism>
<accession>A0AAR5Q8H4</accession>